<comment type="pathway">
    <text evidence="4">Amino-acid biosynthesis; L-leucine biosynthesis; L-leucine from 3-methyl-2-oxobutanoate: step 4/4.</text>
</comment>
<organism evidence="13 14">
    <name type="scientific">Anaeromyxobacter dehalogenans (strain 2CP-C)</name>
    <dbReference type="NCBI Taxonomy" id="290397"/>
    <lineage>
        <taxon>Bacteria</taxon>
        <taxon>Pseudomonadati</taxon>
        <taxon>Myxococcota</taxon>
        <taxon>Myxococcia</taxon>
        <taxon>Myxococcales</taxon>
        <taxon>Cystobacterineae</taxon>
        <taxon>Anaeromyxobacteraceae</taxon>
        <taxon>Anaeromyxobacter</taxon>
    </lineage>
</organism>
<dbReference type="FunFam" id="3.20.10.10:FF:000002">
    <property type="entry name" value="D-alanine aminotransferase"/>
    <property type="match status" value="1"/>
</dbReference>
<dbReference type="GO" id="GO:0008652">
    <property type="term" value="P:amino acid biosynthetic process"/>
    <property type="evidence" value="ECO:0007669"/>
    <property type="project" value="UniProtKB-ARBA"/>
</dbReference>
<comment type="catalytic activity">
    <reaction evidence="9">
        <text>L-isoleucine + 2-oxoglutarate = (S)-3-methyl-2-oxopentanoate + L-glutamate</text>
        <dbReference type="Rhea" id="RHEA:24801"/>
        <dbReference type="ChEBI" id="CHEBI:16810"/>
        <dbReference type="ChEBI" id="CHEBI:29985"/>
        <dbReference type="ChEBI" id="CHEBI:35146"/>
        <dbReference type="ChEBI" id="CHEBI:58045"/>
        <dbReference type="EC" id="2.6.1.42"/>
    </reaction>
</comment>
<dbReference type="AlphaFoldDB" id="Q2IL93"/>
<dbReference type="RefSeq" id="WP_011421706.1">
    <property type="nucleotide sequence ID" value="NC_007760.1"/>
</dbReference>
<dbReference type="InterPro" id="IPR043132">
    <property type="entry name" value="BCAT-like_C"/>
</dbReference>
<dbReference type="Gene3D" id="3.30.470.10">
    <property type="match status" value="1"/>
</dbReference>
<keyword evidence="13" id="KW-0032">Aminotransferase</keyword>
<proteinExistence type="inferred from homology"/>
<evidence type="ECO:0000256" key="8">
    <source>
        <dbReference type="ARBA" id="ARBA00048212"/>
    </source>
</evidence>
<dbReference type="Gene3D" id="3.20.10.10">
    <property type="entry name" value="D-amino Acid Aminotransferase, subunit A, domain 2"/>
    <property type="match status" value="1"/>
</dbReference>
<accession>Q2IL93</accession>
<comment type="catalytic activity">
    <reaction evidence="8">
        <text>L-valine + 2-oxoglutarate = 3-methyl-2-oxobutanoate + L-glutamate</text>
        <dbReference type="Rhea" id="RHEA:24813"/>
        <dbReference type="ChEBI" id="CHEBI:11851"/>
        <dbReference type="ChEBI" id="CHEBI:16810"/>
        <dbReference type="ChEBI" id="CHEBI:29985"/>
        <dbReference type="ChEBI" id="CHEBI:57762"/>
        <dbReference type="EC" id="2.6.1.42"/>
    </reaction>
</comment>
<dbReference type="InterPro" id="IPR036038">
    <property type="entry name" value="Aminotransferase-like"/>
</dbReference>
<keyword evidence="13" id="KW-0808">Transferase</keyword>
<evidence type="ECO:0000256" key="7">
    <source>
        <dbReference type="ARBA" id="ARBA00022898"/>
    </source>
</evidence>
<evidence type="ECO:0000256" key="6">
    <source>
        <dbReference type="ARBA" id="ARBA00013053"/>
    </source>
</evidence>
<dbReference type="STRING" id="290397.Adeh_2654"/>
<dbReference type="InterPro" id="IPR043131">
    <property type="entry name" value="BCAT-like_N"/>
</dbReference>
<dbReference type="GO" id="GO:0052655">
    <property type="term" value="F:L-valine-2-oxoglutarate transaminase activity"/>
    <property type="evidence" value="ECO:0007669"/>
    <property type="project" value="RHEA"/>
</dbReference>
<comment type="catalytic activity">
    <reaction evidence="10">
        <text>L-leucine + 2-oxoglutarate = 4-methyl-2-oxopentanoate + L-glutamate</text>
        <dbReference type="Rhea" id="RHEA:18321"/>
        <dbReference type="ChEBI" id="CHEBI:16810"/>
        <dbReference type="ChEBI" id="CHEBI:17865"/>
        <dbReference type="ChEBI" id="CHEBI:29985"/>
        <dbReference type="ChEBI" id="CHEBI:57427"/>
        <dbReference type="EC" id="2.6.1.42"/>
    </reaction>
</comment>
<comment type="pathway">
    <text evidence="3">Amino-acid biosynthesis; L-valine biosynthesis; L-valine from pyruvate: step 4/4.</text>
</comment>
<evidence type="ECO:0000256" key="10">
    <source>
        <dbReference type="ARBA" id="ARBA00049229"/>
    </source>
</evidence>
<dbReference type="Pfam" id="PF01063">
    <property type="entry name" value="Aminotran_4"/>
    <property type="match status" value="1"/>
</dbReference>
<dbReference type="EC" id="2.6.1.42" evidence="6"/>
<dbReference type="OrthoDB" id="9805628at2"/>
<comment type="cofactor">
    <cofactor evidence="1 12">
        <name>pyridoxal 5'-phosphate</name>
        <dbReference type="ChEBI" id="CHEBI:597326"/>
    </cofactor>
</comment>
<dbReference type="InterPro" id="IPR018300">
    <property type="entry name" value="Aminotrans_IV_CS"/>
</dbReference>
<reference evidence="13" key="1">
    <citation type="submission" date="2006-01" db="EMBL/GenBank/DDBJ databases">
        <title>Complete sequence of Anaeromyxobacter dehalogenans 2CP-C.</title>
        <authorList>
            <consortium name="US DOE Joint Genome Institute"/>
            <person name="Copeland A."/>
            <person name="Lucas S."/>
            <person name="Lapidus A."/>
            <person name="Barry K."/>
            <person name="Detter J.C."/>
            <person name="Glavina T."/>
            <person name="Hammon N."/>
            <person name="Israni S."/>
            <person name="Pitluck S."/>
            <person name="Brettin T."/>
            <person name="Bruce D."/>
            <person name="Han C."/>
            <person name="Tapia R."/>
            <person name="Gilna P."/>
            <person name="Kiss H."/>
            <person name="Schmutz J."/>
            <person name="Larimer F."/>
            <person name="Land M."/>
            <person name="Kyrpides N."/>
            <person name="Anderson I."/>
            <person name="Sanford R.A."/>
            <person name="Ritalahti K.M."/>
            <person name="Thomas H.S."/>
            <person name="Kirby J.R."/>
            <person name="Zhulin I.B."/>
            <person name="Loeffler F.E."/>
            <person name="Richardson P."/>
        </authorList>
    </citation>
    <scope>NUCLEOTIDE SEQUENCE</scope>
    <source>
        <strain evidence="13">2CP-C</strain>
    </source>
</reference>
<dbReference type="Proteomes" id="UP000001935">
    <property type="component" value="Chromosome"/>
</dbReference>
<dbReference type="GO" id="GO:0046394">
    <property type="term" value="P:carboxylic acid biosynthetic process"/>
    <property type="evidence" value="ECO:0007669"/>
    <property type="project" value="UniProtKB-ARBA"/>
</dbReference>
<dbReference type="PANTHER" id="PTHR42743">
    <property type="entry name" value="AMINO-ACID AMINOTRANSFERASE"/>
    <property type="match status" value="1"/>
</dbReference>
<dbReference type="PROSITE" id="PS00770">
    <property type="entry name" value="AA_TRANSFER_CLASS_4"/>
    <property type="match status" value="1"/>
</dbReference>
<evidence type="ECO:0000313" key="14">
    <source>
        <dbReference type="Proteomes" id="UP000001935"/>
    </source>
</evidence>
<dbReference type="HOGENOM" id="CLU_020844_3_0_7"/>
<dbReference type="SUPFAM" id="SSF56752">
    <property type="entry name" value="D-aminoacid aminotransferase-like PLP-dependent enzymes"/>
    <property type="match status" value="1"/>
</dbReference>
<dbReference type="InterPro" id="IPR050571">
    <property type="entry name" value="Class-IV_PLP-Dep_Aminotrnsfr"/>
</dbReference>
<protein>
    <recommendedName>
        <fullName evidence="6">branched-chain-amino-acid transaminase</fullName>
        <ecNumber evidence="6">2.6.1.42</ecNumber>
    </recommendedName>
</protein>
<dbReference type="GO" id="GO:0052656">
    <property type="term" value="F:L-isoleucine-2-oxoglutarate transaminase activity"/>
    <property type="evidence" value="ECO:0007669"/>
    <property type="project" value="RHEA"/>
</dbReference>
<evidence type="ECO:0000256" key="9">
    <source>
        <dbReference type="ARBA" id="ARBA00048798"/>
    </source>
</evidence>
<evidence type="ECO:0000256" key="1">
    <source>
        <dbReference type="ARBA" id="ARBA00001933"/>
    </source>
</evidence>
<name>Q2IL93_ANADE</name>
<comment type="pathway">
    <text evidence="2">Amino-acid biosynthesis; L-isoleucine biosynthesis; L-isoleucine from 2-oxobutanoate: step 4/4.</text>
</comment>
<dbReference type="KEGG" id="ade:Adeh_2654"/>
<evidence type="ECO:0000256" key="2">
    <source>
        <dbReference type="ARBA" id="ARBA00004824"/>
    </source>
</evidence>
<dbReference type="PANTHER" id="PTHR42743:SF11">
    <property type="entry name" value="AMINODEOXYCHORISMATE LYASE"/>
    <property type="match status" value="1"/>
</dbReference>
<dbReference type="InterPro" id="IPR001544">
    <property type="entry name" value="Aminotrans_IV"/>
</dbReference>
<evidence type="ECO:0000256" key="12">
    <source>
        <dbReference type="RuleBase" id="RU004516"/>
    </source>
</evidence>
<keyword evidence="7 12" id="KW-0663">Pyridoxal phosphate</keyword>
<dbReference type="EMBL" id="CP000251">
    <property type="protein sequence ID" value="ABC82424.1"/>
    <property type="molecule type" value="Genomic_DNA"/>
</dbReference>
<evidence type="ECO:0000256" key="4">
    <source>
        <dbReference type="ARBA" id="ARBA00005072"/>
    </source>
</evidence>
<dbReference type="eggNOG" id="COG0115">
    <property type="taxonomic scope" value="Bacteria"/>
</dbReference>
<sequence length="307" mass="31737">MATLVNLDGALVAPADAKVSVLDRGFLYGDSVYEVVRTYGGRPFELDAHLARLARSAERTGLAPRWDGPRTAREIARTLEAAQAMGAPPAPPDAAPWNAGEWYVRVVMTRGAGEIGLDPALAVDPQAVVIVAPLSAPPAAAYADGVAVAIATVRRASPAAVDPAAKTGAHLSHVLAVREARAAGAHEALLLDDAGMVTEGSSSNVFAISGGRLRTPPLAAGILEGVTRGVVLRLARETGVPVDEAPLRVDALEAADEAFLTSTMREILPVVRVGSRPIGSARPGPVTERLHRAFRRLAGGPPGLGLP</sequence>
<evidence type="ECO:0000256" key="5">
    <source>
        <dbReference type="ARBA" id="ARBA00009320"/>
    </source>
</evidence>
<evidence type="ECO:0000313" key="13">
    <source>
        <dbReference type="EMBL" id="ABC82424.1"/>
    </source>
</evidence>
<dbReference type="GO" id="GO:0052654">
    <property type="term" value="F:L-leucine-2-oxoglutarate transaminase activity"/>
    <property type="evidence" value="ECO:0007669"/>
    <property type="project" value="RHEA"/>
</dbReference>
<evidence type="ECO:0000256" key="11">
    <source>
        <dbReference type="RuleBase" id="RU004106"/>
    </source>
</evidence>
<comment type="similarity">
    <text evidence="5 11">Belongs to the class-IV pyridoxal-phosphate-dependent aminotransferase family.</text>
</comment>
<gene>
    <name evidence="13" type="ordered locus">Adeh_2654</name>
</gene>
<evidence type="ECO:0000256" key="3">
    <source>
        <dbReference type="ARBA" id="ARBA00004931"/>
    </source>
</evidence>